<evidence type="ECO:0000313" key="2">
    <source>
        <dbReference type="Proteomes" id="UP000004840"/>
    </source>
</evidence>
<proteinExistence type="predicted"/>
<gene>
    <name evidence="1" type="ORF">CCAS_10775</name>
</gene>
<accession>G7HZN4</accession>
<dbReference type="EMBL" id="CAFW01000083">
    <property type="protein sequence ID" value="CCE55649.1"/>
    <property type="molecule type" value="Genomic_DNA"/>
</dbReference>
<sequence>MVNKPLARARLVTQGVATPIDVGVDAGTPEHAQAIAARFAATQGQDFPGAISSLAYRMGTAGAVNAVDAVNAVREAFNTGLIVRGYPMRGTVFVTSAHDLAWITQLCGVQNLKSMERNRPNLGLDNSHVDQAAEIVHETAGARGATRAELFTAFEAAGIPMGPGNGYHLVRSMLHAGTVVYGPIAEESNRVENHVMLAKDWLPAGTGLEGTFNSDQHAAITELLRRYLDSHGPATLRDFAWWSKLPLGKIRKAFADIASDYVSWDAVLGAPGSTAPGEELWVREDALELITEHEKDANKPRLLAAFDEIILGYQDRMYIVPEDHHAALVPGNNGVFRQAVYASGEVVGFWKRQGPASKRKLVIEEFKPLSATRAKQVQTRFKAYPFASA</sequence>
<name>G7HZN4_9CORY</name>
<dbReference type="Proteomes" id="UP000004840">
    <property type="component" value="Unassembled WGS sequence"/>
</dbReference>
<dbReference type="PANTHER" id="PTHR38479">
    <property type="entry name" value="LMO0824 PROTEIN"/>
    <property type="match status" value="1"/>
</dbReference>
<comment type="caution">
    <text evidence="1">The sequence shown here is derived from an EMBL/GenBank/DDBJ whole genome shotgun (WGS) entry which is preliminary data.</text>
</comment>
<reference evidence="1 2" key="1">
    <citation type="journal article" date="2012" name="J. Bacteriol.">
        <title>Genome Sequence of Corynebacterium casei UCMA 3821, Isolated from a Smear-Ripened Cheese.</title>
        <authorList>
            <person name="Monnet C."/>
            <person name="Loux V."/>
            <person name="Bento P."/>
            <person name="Gibrat J.F."/>
            <person name="Straub C."/>
            <person name="Bonnarme P."/>
            <person name="Landaud S."/>
            <person name="Irlinger F."/>
        </authorList>
    </citation>
    <scope>NUCLEOTIDE SEQUENCE [LARGE SCALE GENOMIC DNA]</scope>
    <source>
        <strain evidence="1 2">UCMA 3821</strain>
    </source>
</reference>
<dbReference type="InterPro" id="IPR009351">
    <property type="entry name" value="AlkZ-like"/>
</dbReference>
<dbReference type="Pfam" id="PF06224">
    <property type="entry name" value="AlkZ-like"/>
    <property type="match status" value="1"/>
</dbReference>
<dbReference type="PANTHER" id="PTHR38479:SF2">
    <property type="entry name" value="WINGED HELIX DNA-BINDING DOMAIN-CONTAINING PROTEIN"/>
    <property type="match status" value="1"/>
</dbReference>
<evidence type="ECO:0008006" key="3">
    <source>
        <dbReference type="Google" id="ProtNLM"/>
    </source>
</evidence>
<dbReference type="AlphaFoldDB" id="G7HZN4"/>
<organism evidence="1 2">
    <name type="scientific">Corynebacterium casei UCMA 3821</name>
    <dbReference type="NCBI Taxonomy" id="1110505"/>
    <lineage>
        <taxon>Bacteria</taxon>
        <taxon>Bacillati</taxon>
        <taxon>Actinomycetota</taxon>
        <taxon>Actinomycetes</taxon>
        <taxon>Mycobacteriales</taxon>
        <taxon>Corynebacteriaceae</taxon>
        <taxon>Corynebacterium</taxon>
    </lineage>
</organism>
<protein>
    <recommendedName>
        <fullName evidence="3">Winged helix DNA-binding domain-containing protein</fullName>
    </recommendedName>
</protein>
<dbReference type="RefSeq" id="WP_006823103.1">
    <property type="nucleotide sequence ID" value="NZ_CAFW01000083.1"/>
</dbReference>
<evidence type="ECO:0000313" key="1">
    <source>
        <dbReference type="EMBL" id="CCE55649.1"/>
    </source>
</evidence>